<dbReference type="EMBL" id="CAEZZQ010000024">
    <property type="protein sequence ID" value="CAB4770060.1"/>
    <property type="molecule type" value="Genomic_DNA"/>
</dbReference>
<dbReference type="Pfam" id="PF03734">
    <property type="entry name" value="YkuD"/>
    <property type="match status" value="1"/>
</dbReference>
<dbReference type="PANTHER" id="PTHR38589:SF1">
    <property type="entry name" value="BLR0621 PROTEIN"/>
    <property type="match status" value="1"/>
</dbReference>
<evidence type="ECO:0000313" key="2">
    <source>
        <dbReference type="EMBL" id="CAB4770060.1"/>
    </source>
</evidence>
<protein>
    <submittedName>
        <fullName evidence="2">Unannotated protein</fullName>
    </submittedName>
</protein>
<proteinExistence type="predicted"/>
<dbReference type="AlphaFoldDB" id="A0A6J6VD18"/>
<organism evidence="2">
    <name type="scientific">freshwater metagenome</name>
    <dbReference type="NCBI Taxonomy" id="449393"/>
    <lineage>
        <taxon>unclassified sequences</taxon>
        <taxon>metagenomes</taxon>
        <taxon>ecological metagenomes</taxon>
    </lineage>
</organism>
<feature type="domain" description="L,D-TPase catalytic" evidence="1">
    <location>
        <begin position="61"/>
        <end position="204"/>
    </location>
</feature>
<reference evidence="2" key="1">
    <citation type="submission" date="2020-05" db="EMBL/GenBank/DDBJ databases">
        <authorList>
            <person name="Chiriac C."/>
            <person name="Salcher M."/>
            <person name="Ghai R."/>
            <person name="Kavagutti S V."/>
        </authorList>
    </citation>
    <scope>NUCLEOTIDE SEQUENCE</scope>
</reference>
<dbReference type="InterPro" id="IPR005490">
    <property type="entry name" value="LD_TPept_cat_dom"/>
</dbReference>
<dbReference type="PANTHER" id="PTHR38589">
    <property type="entry name" value="BLR0621 PROTEIN"/>
    <property type="match status" value="1"/>
</dbReference>
<gene>
    <name evidence="2" type="ORF">UFOPK2894_00532</name>
</gene>
<accession>A0A6J6VD18</accession>
<dbReference type="GO" id="GO:0016740">
    <property type="term" value="F:transferase activity"/>
    <property type="evidence" value="ECO:0007669"/>
    <property type="project" value="InterPro"/>
</dbReference>
<evidence type="ECO:0000259" key="1">
    <source>
        <dbReference type="Pfam" id="PF03734"/>
    </source>
</evidence>
<sequence>MIIKASLLALTVGLAAPIVPAAPEAVPASTRQVITITADGSGKAVGQRYELRSSKWVKVGTTFTARTSTRGLVNIADRVRNTGTTPLGSFAIGGAFGFEKKPITALDYRRATSASWWVADPASPLDDTWQECRKNCTWEASEGERLMDHRDSYSLAIHVKTDDPAHAAAIFIHLDTGKPLSGCVAISRQTMAQLLKWLNPKVTPLIQIVRSARAA</sequence>
<name>A0A6J6VD18_9ZZZZ</name>